<reference evidence="2 3" key="1">
    <citation type="submission" date="2024-04" db="EMBL/GenBank/DDBJ databases">
        <title>Genome sequencing and assembly of rice foliar adapted Chryseobacterium endophyticum OsEnb-ALM-A6.</title>
        <authorList>
            <person name="Kumar S."/>
            <person name="Javed M."/>
            <person name="Chouhan V."/>
            <person name="Charishma K."/>
            <person name="Patel A."/>
            <person name="Kumar M."/>
            <person name="Sahu K.P."/>
            <person name="Kumar A."/>
        </authorList>
    </citation>
    <scope>NUCLEOTIDE SEQUENCE [LARGE SCALE GENOMIC DNA]</scope>
    <source>
        <strain evidence="2 3">OsEnb-ALM-A6</strain>
    </source>
</reference>
<accession>A0AAU6WNS4</accession>
<dbReference type="EMBL" id="CP154834">
    <property type="protein sequence ID" value="XAO74642.1"/>
    <property type="molecule type" value="Genomic_DNA"/>
</dbReference>
<proteinExistence type="predicted"/>
<organism evidence="2 3">
    <name type="scientific">Chryseobacterium endophyticum</name>
    <dbReference type="NCBI Taxonomy" id="1854762"/>
    <lineage>
        <taxon>Bacteria</taxon>
        <taxon>Pseudomonadati</taxon>
        <taxon>Bacteroidota</taxon>
        <taxon>Flavobacteriia</taxon>
        <taxon>Flavobacteriales</taxon>
        <taxon>Weeksellaceae</taxon>
        <taxon>Chryseobacterium group</taxon>
        <taxon>Chryseobacterium</taxon>
    </lineage>
</organism>
<dbReference type="AlphaFoldDB" id="A0AAU6WNS4"/>
<evidence type="ECO:0000313" key="2">
    <source>
        <dbReference type="EMBL" id="XAO74642.1"/>
    </source>
</evidence>
<keyword evidence="3" id="KW-1185">Reference proteome</keyword>
<keyword evidence="1" id="KW-1277">Toxin-antitoxin system</keyword>
<dbReference type="InterPro" id="IPR007712">
    <property type="entry name" value="RelE/ParE_toxin"/>
</dbReference>
<evidence type="ECO:0000313" key="3">
    <source>
        <dbReference type="Proteomes" id="UP001463665"/>
    </source>
</evidence>
<dbReference type="Gene3D" id="3.30.2310.20">
    <property type="entry name" value="RelE-like"/>
    <property type="match status" value="1"/>
</dbReference>
<dbReference type="Pfam" id="PF05016">
    <property type="entry name" value="ParE_toxin"/>
    <property type="match status" value="1"/>
</dbReference>
<gene>
    <name evidence="2" type="ORF">AAFP95_00735</name>
</gene>
<dbReference type="RefSeq" id="WP_345766683.1">
    <property type="nucleotide sequence ID" value="NZ_CP154834.1"/>
</dbReference>
<dbReference type="InterPro" id="IPR035093">
    <property type="entry name" value="RelE/ParE_toxin_dom_sf"/>
</dbReference>
<sequence>MNYSLVLSPNAETDLAEGKLWYENKQLGLGEKFLQQVNLYFSKIQDYPKHFPVRRGNLSEAYIKKFPYLIIYQIIDKEIVIFSVFKTHQNPTKKP</sequence>
<name>A0AAU6WNS4_9FLAO</name>
<dbReference type="Proteomes" id="UP001463665">
    <property type="component" value="Chromosome"/>
</dbReference>
<protein>
    <submittedName>
        <fullName evidence="2">Type II toxin-antitoxin system RelE/ParE family toxin</fullName>
    </submittedName>
</protein>
<evidence type="ECO:0000256" key="1">
    <source>
        <dbReference type="ARBA" id="ARBA00022649"/>
    </source>
</evidence>